<dbReference type="AlphaFoldDB" id="A0A239R691"/>
<sequence>MNTKTFEQCDTMTTEALVCIEGGNQVFAGGGGKLKPDQPWWTKVDWCSIASGVNGGMIVC</sequence>
<name>A0A239R691_STREI</name>
<protein>
    <recommendedName>
        <fullName evidence="3">Bacteriocin</fullName>
    </recommendedName>
</protein>
<gene>
    <name evidence="1" type="ORF">SAMN05216470_0187</name>
</gene>
<dbReference type="RefSeq" id="WP_200809112.1">
    <property type="nucleotide sequence ID" value="NZ_FZRA01000001.1"/>
</dbReference>
<evidence type="ECO:0000313" key="1">
    <source>
        <dbReference type="EMBL" id="SNU06134.1"/>
    </source>
</evidence>
<evidence type="ECO:0008006" key="3">
    <source>
        <dbReference type="Google" id="ProtNLM"/>
    </source>
</evidence>
<reference evidence="1 2" key="1">
    <citation type="submission" date="2017-07" db="EMBL/GenBank/DDBJ databases">
        <authorList>
            <person name="Sun Z.S."/>
            <person name="Albrecht U."/>
            <person name="Echele G."/>
            <person name="Lee C.C."/>
        </authorList>
    </citation>
    <scope>NUCLEOTIDE SEQUENCE [LARGE SCALE GENOMIC DNA]</scope>
    <source>
        <strain evidence="1 2">AR3</strain>
    </source>
</reference>
<dbReference type="Proteomes" id="UP000214649">
    <property type="component" value="Unassembled WGS sequence"/>
</dbReference>
<proteinExistence type="predicted"/>
<evidence type="ECO:0000313" key="2">
    <source>
        <dbReference type="Proteomes" id="UP000214649"/>
    </source>
</evidence>
<accession>A0A239R691</accession>
<dbReference type="EMBL" id="FZRA01000001">
    <property type="protein sequence ID" value="SNU06134.1"/>
    <property type="molecule type" value="Genomic_DNA"/>
</dbReference>
<organism evidence="1 2">
    <name type="scientific">Streptococcus equinus</name>
    <name type="common">Streptococcus bovis</name>
    <dbReference type="NCBI Taxonomy" id="1335"/>
    <lineage>
        <taxon>Bacteria</taxon>
        <taxon>Bacillati</taxon>
        <taxon>Bacillota</taxon>
        <taxon>Bacilli</taxon>
        <taxon>Lactobacillales</taxon>
        <taxon>Streptococcaceae</taxon>
        <taxon>Streptococcus</taxon>
    </lineage>
</organism>